<keyword evidence="5" id="KW-1185">Reference proteome</keyword>
<evidence type="ECO:0000313" key="4">
    <source>
        <dbReference type="EMBL" id="GAB77884.1"/>
    </source>
</evidence>
<dbReference type="RefSeq" id="WP_006502636.1">
    <property type="nucleotide sequence ID" value="NZ_BAGZ01000008.1"/>
</dbReference>
<keyword evidence="2" id="KW-0732">Signal</keyword>
<protein>
    <recommendedName>
        <fullName evidence="3">FMN-binding domain-containing protein</fullName>
    </recommendedName>
</protein>
<dbReference type="Proteomes" id="UP000008495">
    <property type="component" value="Unassembled WGS sequence"/>
</dbReference>
<dbReference type="eggNOG" id="COG3976">
    <property type="taxonomic scope" value="Bacteria"/>
</dbReference>
<feature type="chain" id="PRO_5038653345" description="FMN-binding domain-containing protein" evidence="2">
    <location>
        <begin position="18"/>
        <end position="160"/>
    </location>
</feature>
<name>K6VMA7_9MICO</name>
<dbReference type="AlphaFoldDB" id="K6VMA7"/>
<dbReference type="OrthoDB" id="8099475at2"/>
<proteinExistence type="predicted"/>
<dbReference type="Pfam" id="PF04205">
    <property type="entry name" value="FMN_bind"/>
    <property type="match status" value="1"/>
</dbReference>
<evidence type="ECO:0000313" key="5">
    <source>
        <dbReference type="Proteomes" id="UP000008495"/>
    </source>
</evidence>
<evidence type="ECO:0000256" key="1">
    <source>
        <dbReference type="SAM" id="MobiDB-lite"/>
    </source>
</evidence>
<feature type="domain" description="FMN-binding" evidence="3">
    <location>
        <begin position="73"/>
        <end position="150"/>
    </location>
</feature>
<dbReference type="STRING" id="100225.SAMN05421595_0395"/>
<sequence length="160" mass="15917">MTPPRAMPISFALGAGALVVLSSGCGQPPNTPGDARTSSAASAPSAATTTSATPCQANPAYRDGRYSGARSDYKYGDTAVEITVAGGCITGVDATLNANSGYSKQLQGKAGPVLKERVVAANSAEISTVSGATYTSKAYRTSLQAAIDQARQPGAAGTGP</sequence>
<feature type="signal peptide" evidence="2">
    <location>
        <begin position="1"/>
        <end position="17"/>
    </location>
</feature>
<evidence type="ECO:0000259" key="3">
    <source>
        <dbReference type="SMART" id="SM00900"/>
    </source>
</evidence>
<reference evidence="4 5" key="1">
    <citation type="submission" date="2012-08" db="EMBL/GenBank/DDBJ databases">
        <title>Whole genome shotgun sequence of Austwickia chelonae NBRC 105200.</title>
        <authorList>
            <person name="Yoshida I."/>
            <person name="Hosoyama A."/>
            <person name="Tsuchikane K."/>
            <person name="Katsumata H."/>
            <person name="Ando Y."/>
            <person name="Ohji S."/>
            <person name="Hamada M."/>
            <person name="Tamura T."/>
            <person name="Yamazoe A."/>
            <person name="Yamazaki S."/>
            <person name="Fujita N."/>
        </authorList>
    </citation>
    <scope>NUCLEOTIDE SEQUENCE [LARGE SCALE GENOMIC DNA]</scope>
    <source>
        <strain evidence="4 5">NBRC 105200</strain>
    </source>
</reference>
<dbReference type="GO" id="GO:0010181">
    <property type="term" value="F:FMN binding"/>
    <property type="evidence" value="ECO:0007669"/>
    <property type="project" value="InterPro"/>
</dbReference>
<dbReference type="InterPro" id="IPR007329">
    <property type="entry name" value="FMN-bd"/>
</dbReference>
<dbReference type="Gene3D" id="3.90.1010.20">
    <property type="match status" value="1"/>
</dbReference>
<accession>K6VMA7</accession>
<organism evidence="4 5">
    <name type="scientific">Austwickia chelonae NBRC 105200</name>
    <dbReference type="NCBI Taxonomy" id="1184607"/>
    <lineage>
        <taxon>Bacteria</taxon>
        <taxon>Bacillati</taxon>
        <taxon>Actinomycetota</taxon>
        <taxon>Actinomycetes</taxon>
        <taxon>Micrococcales</taxon>
        <taxon>Dermatophilaceae</taxon>
        <taxon>Austwickia</taxon>
    </lineage>
</organism>
<feature type="region of interest" description="Disordered" evidence="1">
    <location>
        <begin position="24"/>
        <end position="68"/>
    </location>
</feature>
<dbReference type="SMART" id="SM00900">
    <property type="entry name" value="FMN_bind"/>
    <property type="match status" value="1"/>
</dbReference>
<evidence type="ECO:0000256" key="2">
    <source>
        <dbReference type="SAM" id="SignalP"/>
    </source>
</evidence>
<dbReference type="EMBL" id="BAGZ01000008">
    <property type="protein sequence ID" value="GAB77884.1"/>
    <property type="molecule type" value="Genomic_DNA"/>
</dbReference>
<gene>
    <name evidence="4" type="ORF">AUCHE_08_01270</name>
</gene>
<dbReference type="PROSITE" id="PS51257">
    <property type="entry name" value="PROKAR_LIPOPROTEIN"/>
    <property type="match status" value="1"/>
</dbReference>
<comment type="caution">
    <text evidence="4">The sequence shown here is derived from an EMBL/GenBank/DDBJ whole genome shotgun (WGS) entry which is preliminary data.</text>
</comment>
<feature type="compositionally biased region" description="Low complexity" evidence="1">
    <location>
        <begin position="37"/>
        <end position="54"/>
    </location>
</feature>
<dbReference type="GO" id="GO:0016020">
    <property type="term" value="C:membrane"/>
    <property type="evidence" value="ECO:0007669"/>
    <property type="project" value="InterPro"/>
</dbReference>